<dbReference type="InterPro" id="IPR029006">
    <property type="entry name" value="ADF-H/Gelsolin-like_dom_sf"/>
</dbReference>
<dbReference type="GO" id="GO:1990904">
    <property type="term" value="C:ribonucleoprotein complex"/>
    <property type="evidence" value="ECO:0007669"/>
    <property type="project" value="UniProtKB-KW"/>
</dbReference>
<evidence type="ECO:0000256" key="6">
    <source>
        <dbReference type="ARBA" id="ARBA00022884"/>
    </source>
</evidence>
<dbReference type="GO" id="GO:0005737">
    <property type="term" value="C:cytoplasm"/>
    <property type="evidence" value="ECO:0007669"/>
    <property type="project" value="UniProtKB-SubCell"/>
</dbReference>
<accession>A0A177AY80</accession>
<evidence type="ECO:0000313" key="12">
    <source>
        <dbReference type="Proteomes" id="UP000078046"/>
    </source>
</evidence>
<proteinExistence type="inferred from homology"/>
<dbReference type="InterPro" id="IPR022803">
    <property type="entry name" value="Ribosomal_uL5_dom_sf"/>
</dbReference>
<keyword evidence="7" id="KW-0689">Ribosomal protein</keyword>
<dbReference type="InterPro" id="IPR020929">
    <property type="entry name" value="Ribosomal_uL5_CS"/>
</dbReference>
<organism evidence="11 12">
    <name type="scientific">Intoshia linei</name>
    <dbReference type="NCBI Taxonomy" id="1819745"/>
    <lineage>
        <taxon>Eukaryota</taxon>
        <taxon>Metazoa</taxon>
        <taxon>Spiralia</taxon>
        <taxon>Lophotrochozoa</taxon>
        <taxon>Mesozoa</taxon>
        <taxon>Orthonectida</taxon>
        <taxon>Rhopaluridae</taxon>
        <taxon>Intoshia</taxon>
    </lineage>
</organism>
<sequence>MAPKTSSKRANPMQKIGIDKLCLNVCVGESGDRLTRAAKVLQQLTGQQPLFSKSRLTINTFGIRRNEKIAVHTTVRGDMAKELLEKGLKVKEYELRLKNFSPEGNFGFGISEHIDLGCKYDPTTGIYGMDFYIVLSKPGTRVSKRKINRARRGTRNKITKDEAMDWFQKTISGFTISDEVFELIDSIYKKKQRFVIMKFDKLFKNLEIVKKGGRESTYDEVYEYLMTECTKSFCYVYFDFHYQTNSGQSRDRVVLLKMGVPEQAPIKEKMIYASSYKALQDATKSQINIDCTDQASFELDSIVQILLSKHESTN</sequence>
<keyword evidence="12" id="KW-1185">Reference proteome</keyword>
<keyword evidence="6" id="KW-0694">RNA-binding</keyword>
<dbReference type="InterPro" id="IPR002132">
    <property type="entry name" value="Ribosomal_uL5"/>
</dbReference>
<protein>
    <recommendedName>
        <fullName evidence="10">ADF-H domain-containing protein</fullName>
    </recommendedName>
</protein>
<dbReference type="EMBL" id="LWCA01000923">
    <property type="protein sequence ID" value="OAF66472.1"/>
    <property type="molecule type" value="Genomic_DNA"/>
</dbReference>
<dbReference type="InterPro" id="IPR002108">
    <property type="entry name" value="ADF-H"/>
</dbReference>
<dbReference type="SUPFAM" id="SSF55282">
    <property type="entry name" value="RL5-like"/>
    <property type="match status" value="1"/>
</dbReference>
<dbReference type="InterPro" id="IPR031310">
    <property type="entry name" value="Ribosomal_uL5_N"/>
</dbReference>
<feature type="domain" description="ADF-H" evidence="10">
    <location>
        <begin position="173"/>
        <end position="307"/>
    </location>
</feature>
<keyword evidence="4" id="KW-0963">Cytoplasm</keyword>
<dbReference type="GO" id="GO:0019843">
    <property type="term" value="F:rRNA binding"/>
    <property type="evidence" value="ECO:0007669"/>
    <property type="project" value="UniProtKB-KW"/>
</dbReference>
<dbReference type="AlphaFoldDB" id="A0A177AY80"/>
<evidence type="ECO:0000256" key="4">
    <source>
        <dbReference type="ARBA" id="ARBA00022490"/>
    </source>
</evidence>
<evidence type="ECO:0000313" key="11">
    <source>
        <dbReference type="EMBL" id="OAF66472.1"/>
    </source>
</evidence>
<dbReference type="GO" id="GO:0005840">
    <property type="term" value="C:ribosome"/>
    <property type="evidence" value="ECO:0007669"/>
    <property type="project" value="UniProtKB-KW"/>
</dbReference>
<keyword evidence="8" id="KW-0539">Nucleus</keyword>
<dbReference type="Pfam" id="PF00281">
    <property type="entry name" value="Ribosomal_L5"/>
    <property type="match status" value="1"/>
</dbReference>
<dbReference type="Gene3D" id="3.30.1440.10">
    <property type="match status" value="1"/>
</dbReference>
<evidence type="ECO:0000256" key="3">
    <source>
        <dbReference type="ARBA" id="ARBA00008553"/>
    </source>
</evidence>
<dbReference type="GO" id="GO:0003735">
    <property type="term" value="F:structural constituent of ribosome"/>
    <property type="evidence" value="ECO:0007669"/>
    <property type="project" value="InterPro"/>
</dbReference>
<keyword evidence="9" id="KW-0687">Ribonucleoprotein</keyword>
<reference evidence="11 12" key="1">
    <citation type="submission" date="2016-04" db="EMBL/GenBank/DDBJ databases">
        <title>The genome of Intoshia linei affirms orthonectids as highly simplified spiralians.</title>
        <authorList>
            <person name="Mikhailov K.V."/>
            <person name="Slusarev G.S."/>
            <person name="Nikitin M.A."/>
            <person name="Logacheva M.D."/>
            <person name="Penin A."/>
            <person name="Aleoshin V."/>
            <person name="Panchin Y.V."/>
        </authorList>
    </citation>
    <scope>NUCLEOTIDE SEQUENCE [LARGE SCALE GENOMIC DNA]</scope>
    <source>
        <strain evidence="11">Intl2013</strain>
        <tissue evidence="11">Whole animal</tissue>
    </source>
</reference>
<evidence type="ECO:0000256" key="9">
    <source>
        <dbReference type="ARBA" id="ARBA00023274"/>
    </source>
</evidence>
<name>A0A177AY80_9BILA</name>
<comment type="similarity">
    <text evidence="3">Belongs to the universal ribosomal protein uL5 family.</text>
</comment>
<gene>
    <name evidence="11" type="ORF">A3Q56_05801</name>
</gene>
<dbReference type="GO" id="GO:0005634">
    <property type="term" value="C:nucleus"/>
    <property type="evidence" value="ECO:0007669"/>
    <property type="project" value="UniProtKB-SubCell"/>
</dbReference>
<keyword evidence="5" id="KW-0699">rRNA-binding</keyword>
<dbReference type="GO" id="GO:0006412">
    <property type="term" value="P:translation"/>
    <property type="evidence" value="ECO:0007669"/>
    <property type="project" value="InterPro"/>
</dbReference>
<dbReference type="InterPro" id="IPR057266">
    <property type="entry name" value="Ribosomal_uL5_euk/arc-type"/>
</dbReference>
<dbReference type="OrthoDB" id="1734943at2759"/>
<dbReference type="SMART" id="SM00102">
    <property type="entry name" value="ADF"/>
    <property type="match status" value="1"/>
</dbReference>
<dbReference type="Gene3D" id="3.40.20.10">
    <property type="entry name" value="Severin"/>
    <property type="match status" value="1"/>
</dbReference>
<evidence type="ECO:0000256" key="2">
    <source>
        <dbReference type="ARBA" id="ARBA00004496"/>
    </source>
</evidence>
<dbReference type="PROSITE" id="PS51263">
    <property type="entry name" value="ADF_H"/>
    <property type="match status" value="1"/>
</dbReference>
<dbReference type="GO" id="GO:0003779">
    <property type="term" value="F:actin binding"/>
    <property type="evidence" value="ECO:0007669"/>
    <property type="project" value="InterPro"/>
</dbReference>
<evidence type="ECO:0000256" key="8">
    <source>
        <dbReference type="ARBA" id="ARBA00023242"/>
    </source>
</evidence>
<dbReference type="PANTHER" id="PTHR11994">
    <property type="entry name" value="60S RIBOSOMAL PROTEIN L11-RELATED"/>
    <property type="match status" value="1"/>
</dbReference>
<comment type="caution">
    <text evidence="11">The sequence shown here is derived from an EMBL/GenBank/DDBJ whole genome shotgun (WGS) entry which is preliminary data.</text>
</comment>
<dbReference type="PROSITE" id="PS00358">
    <property type="entry name" value="RIBOSOMAL_L5"/>
    <property type="match status" value="1"/>
</dbReference>
<dbReference type="InterPro" id="IPR031309">
    <property type="entry name" value="Ribosomal_uL5_C"/>
</dbReference>
<dbReference type="SUPFAM" id="SSF55753">
    <property type="entry name" value="Actin depolymerizing proteins"/>
    <property type="match status" value="1"/>
</dbReference>
<dbReference type="Proteomes" id="UP000078046">
    <property type="component" value="Unassembled WGS sequence"/>
</dbReference>
<evidence type="ECO:0000259" key="10">
    <source>
        <dbReference type="PROSITE" id="PS51263"/>
    </source>
</evidence>
<comment type="subcellular location">
    <subcellularLocation>
        <location evidence="2">Cytoplasm</location>
    </subcellularLocation>
    <subcellularLocation>
        <location evidence="1">Nucleus</location>
    </subcellularLocation>
</comment>
<dbReference type="NCBIfam" id="NF003258">
    <property type="entry name" value="PRK04219.1"/>
    <property type="match status" value="1"/>
</dbReference>
<dbReference type="Pfam" id="PF00673">
    <property type="entry name" value="Ribosomal_L5_C"/>
    <property type="match status" value="1"/>
</dbReference>
<dbReference type="FunFam" id="3.30.1440.10:FF:000004">
    <property type="entry name" value="60S ribosomal protein L11, putative"/>
    <property type="match status" value="1"/>
</dbReference>
<evidence type="ECO:0000256" key="1">
    <source>
        <dbReference type="ARBA" id="ARBA00004123"/>
    </source>
</evidence>
<dbReference type="Pfam" id="PF00241">
    <property type="entry name" value="Cofilin_ADF"/>
    <property type="match status" value="1"/>
</dbReference>
<evidence type="ECO:0000256" key="5">
    <source>
        <dbReference type="ARBA" id="ARBA00022730"/>
    </source>
</evidence>
<evidence type="ECO:0000256" key="7">
    <source>
        <dbReference type="ARBA" id="ARBA00022980"/>
    </source>
</evidence>